<feature type="chain" id="PRO_5012130522" evidence="5">
    <location>
        <begin position="23"/>
        <end position="278"/>
    </location>
</feature>
<sequence length="278" mass="29501">MKALIAALPVVLACAAPSAAPAVSSAGLPARIEQAGKLVIATQPNYPPIAYKDLATGKYTGLDIELGTAIAKQLGLAVEWQETSFVQAFSSLATGRVDLAMIGIVDTPERQKTVDFVDYMQSGPQFFTVQANAAKYPDLPSLCGARVGASRSTNWPGLIAGWSTANCVANGKPPIVVRGTEGSVDARTQLKSGRIDAAVQGYETMPYFQELEPRTYAMIGQPIANQPIGIPVSKREPQLRDAVLRALEALQADGTYDRILAKYKLQATAARPGLNQGK</sequence>
<reference evidence="8" key="1">
    <citation type="submission" date="2017-05" db="EMBL/GenBank/DDBJ databases">
        <title>Complete and WGS of Bordetella genogroups.</title>
        <authorList>
            <person name="Spilker T."/>
            <person name="Lipuma J."/>
        </authorList>
    </citation>
    <scope>NUCLEOTIDE SEQUENCE [LARGE SCALE GENOMIC DNA]</scope>
    <source>
        <strain evidence="8">AU16122</strain>
    </source>
</reference>
<feature type="signal peptide" evidence="5">
    <location>
        <begin position="1"/>
        <end position="22"/>
    </location>
</feature>
<dbReference type="PANTHER" id="PTHR35936">
    <property type="entry name" value="MEMBRANE-BOUND LYTIC MUREIN TRANSGLYCOSYLASE F"/>
    <property type="match status" value="1"/>
</dbReference>
<dbReference type="PANTHER" id="PTHR35936:SF17">
    <property type="entry name" value="ARGININE-BINDING EXTRACELLULAR PROTEIN ARTP"/>
    <property type="match status" value="1"/>
</dbReference>
<dbReference type="PROSITE" id="PS01039">
    <property type="entry name" value="SBP_BACTERIAL_3"/>
    <property type="match status" value="1"/>
</dbReference>
<comment type="similarity">
    <text evidence="2 4">Belongs to the bacterial solute-binding protein 3 family.</text>
</comment>
<protein>
    <submittedName>
        <fullName evidence="7">ABC transporter substrate-binding protein</fullName>
    </submittedName>
</protein>
<dbReference type="SMART" id="SM00062">
    <property type="entry name" value="PBPb"/>
    <property type="match status" value="1"/>
</dbReference>
<feature type="domain" description="Solute-binding protein family 3/N-terminal" evidence="6">
    <location>
        <begin position="37"/>
        <end position="267"/>
    </location>
</feature>
<evidence type="ECO:0000256" key="5">
    <source>
        <dbReference type="SAM" id="SignalP"/>
    </source>
</evidence>
<evidence type="ECO:0000256" key="1">
    <source>
        <dbReference type="ARBA" id="ARBA00004196"/>
    </source>
</evidence>
<dbReference type="InterPro" id="IPR018313">
    <property type="entry name" value="SBP_3_CS"/>
</dbReference>
<dbReference type="OrthoDB" id="8611212at2"/>
<dbReference type="CDD" id="cd01004">
    <property type="entry name" value="PBP2_MidA_like"/>
    <property type="match status" value="1"/>
</dbReference>
<dbReference type="InterPro" id="IPR001638">
    <property type="entry name" value="Solute-binding_3/MltF_N"/>
</dbReference>
<evidence type="ECO:0000313" key="7">
    <source>
        <dbReference type="EMBL" id="OZI31480.1"/>
    </source>
</evidence>
<dbReference type="Gene3D" id="3.40.190.10">
    <property type="entry name" value="Periplasmic binding protein-like II"/>
    <property type="match status" value="2"/>
</dbReference>
<keyword evidence="3 5" id="KW-0732">Signal</keyword>
<dbReference type="EMBL" id="NEVM01000005">
    <property type="protein sequence ID" value="OZI31480.1"/>
    <property type="molecule type" value="Genomic_DNA"/>
</dbReference>
<evidence type="ECO:0000313" key="8">
    <source>
        <dbReference type="Proteomes" id="UP000216020"/>
    </source>
</evidence>
<organism evidence="7 8">
    <name type="scientific">Bordetella genomosp. 10</name>
    <dbReference type="NCBI Taxonomy" id="1416804"/>
    <lineage>
        <taxon>Bacteria</taxon>
        <taxon>Pseudomonadati</taxon>
        <taxon>Pseudomonadota</taxon>
        <taxon>Betaproteobacteria</taxon>
        <taxon>Burkholderiales</taxon>
        <taxon>Alcaligenaceae</taxon>
        <taxon>Bordetella</taxon>
    </lineage>
</organism>
<dbReference type="Pfam" id="PF00497">
    <property type="entry name" value="SBP_bac_3"/>
    <property type="match status" value="1"/>
</dbReference>
<dbReference type="SUPFAM" id="SSF53850">
    <property type="entry name" value="Periplasmic binding protein-like II"/>
    <property type="match status" value="1"/>
</dbReference>
<comment type="subcellular location">
    <subcellularLocation>
        <location evidence="1">Cell envelope</location>
    </subcellularLocation>
</comment>
<dbReference type="GO" id="GO:0030313">
    <property type="term" value="C:cell envelope"/>
    <property type="evidence" value="ECO:0007669"/>
    <property type="project" value="UniProtKB-SubCell"/>
</dbReference>
<dbReference type="RefSeq" id="WP_094855889.1">
    <property type="nucleotide sequence ID" value="NZ_NEVM01000005.1"/>
</dbReference>
<gene>
    <name evidence="7" type="ORF">CAL29_26655</name>
</gene>
<evidence type="ECO:0000256" key="2">
    <source>
        <dbReference type="ARBA" id="ARBA00010333"/>
    </source>
</evidence>
<keyword evidence="8" id="KW-1185">Reference proteome</keyword>
<proteinExistence type="inferred from homology"/>
<evidence type="ECO:0000256" key="4">
    <source>
        <dbReference type="RuleBase" id="RU003744"/>
    </source>
</evidence>
<comment type="caution">
    <text evidence="7">The sequence shown here is derived from an EMBL/GenBank/DDBJ whole genome shotgun (WGS) entry which is preliminary data.</text>
</comment>
<dbReference type="AlphaFoldDB" id="A0A261S3V3"/>
<evidence type="ECO:0000259" key="6">
    <source>
        <dbReference type="SMART" id="SM00062"/>
    </source>
</evidence>
<dbReference type="Proteomes" id="UP000216020">
    <property type="component" value="Unassembled WGS sequence"/>
</dbReference>
<accession>A0A261S3V3</accession>
<evidence type="ECO:0000256" key="3">
    <source>
        <dbReference type="ARBA" id="ARBA00022729"/>
    </source>
</evidence>
<name>A0A261S3V3_9BORD</name>